<comment type="caution">
    <text evidence="3">The sequence shown here is derived from an EMBL/GenBank/DDBJ whole genome shotgun (WGS) entry which is preliminary data.</text>
</comment>
<dbReference type="RefSeq" id="WP_213112266.1">
    <property type="nucleotide sequence ID" value="NZ_JAGYPJ010000001.1"/>
</dbReference>
<dbReference type="Pfam" id="PF08327">
    <property type="entry name" value="AHSA1"/>
    <property type="match status" value="1"/>
</dbReference>
<organism evidence="3 4">
    <name type="scientific">Lederbergia citrisecunda</name>
    <dbReference type="NCBI Taxonomy" id="2833583"/>
    <lineage>
        <taxon>Bacteria</taxon>
        <taxon>Bacillati</taxon>
        <taxon>Bacillota</taxon>
        <taxon>Bacilli</taxon>
        <taxon>Bacillales</taxon>
        <taxon>Bacillaceae</taxon>
        <taxon>Lederbergia</taxon>
    </lineage>
</organism>
<accession>A0A942TR62</accession>
<dbReference type="EMBL" id="JAGYPJ010000001">
    <property type="protein sequence ID" value="MBS4201833.1"/>
    <property type="molecule type" value="Genomic_DNA"/>
</dbReference>
<reference evidence="3 4" key="1">
    <citation type="submission" date="2021-05" db="EMBL/GenBank/DDBJ databases">
        <title>Novel Bacillus species.</title>
        <authorList>
            <person name="Liu G."/>
        </authorList>
    </citation>
    <scope>NUCLEOTIDE SEQUENCE [LARGE SCALE GENOMIC DNA]</scope>
    <source>
        <strain evidence="3 4">FJAT-49732</strain>
    </source>
</reference>
<dbReference type="InterPro" id="IPR023393">
    <property type="entry name" value="START-like_dom_sf"/>
</dbReference>
<evidence type="ECO:0000259" key="2">
    <source>
        <dbReference type="Pfam" id="PF08327"/>
    </source>
</evidence>
<sequence length="160" mass="18778">MLAKLQKTDQGYLAQFNRNLNHPVEDVWAMLTDNDKLAQWFPELRVKDLREGGAFTFNMGEGNLIEMPILEFKMHSELEFTWADDVVRFELHPEAEGCQLILKEKINKMTDHTPRDLAGWHVCLDVISALLDRKTIENRKAEWEKWYPKYVEAVDEITQS</sequence>
<keyword evidence="4" id="KW-1185">Reference proteome</keyword>
<dbReference type="InterPro" id="IPR013538">
    <property type="entry name" value="ASHA1/2-like_C"/>
</dbReference>
<dbReference type="CDD" id="cd08899">
    <property type="entry name" value="SRPBCC_CalC_Aha1-like_6"/>
    <property type="match status" value="1"/>
</dbReference>
<proteinExistence type="inferred from homology"/>
<evidence type="ECO:0000313" key="4">
    <source>
        <dbReference type="Proteomes" id="UP000682713"/>
    </source>
</evidence>
<feature type="domain" description="Activator of Hsp90 ATPase homologue 1/2-like C-terminal" evidence="2">
    <location>
        <begin position="21"/>
        <end position="131"/>
    </location>
</feature>
<gene>
    <name evidence="3" type="ORF">KHA93_19700</name>
</gene>
<dbReference type="Proteomes" id="UP000682713">
    <property type="component" value="Unassembled WGS sequence"/>
</dbReference>
<dbReference type="Gene3D" id="3.30.530.20">
    <property type="match status" value="1"/>
</dbReference>
<dbReference type="AlphaFoldDB" id="A0A942TR62"/>
<evidence type="ECO:0000313" key="3">
    <source>
        <dbReference type="EMBL" id="MBS4201833.1"/>
    </source>
</evidence>
<protein>
    <submittedName>
        <fullName evidence="3">SRPBCC family protein</fullName>
    </submittedName>
</protein>
<comment type="similarity">
    <text evidence="1">Belongs to the AHA1 family.</text>
</comment>
<evidence type="ECO:0000256" key="1">
    <source>
        <dbReference type="ARBA" id="ARBA00006817"/>
    </source>
</evidence>
<name>A0A942TR62_9BACI</name>
<dbReference type="SUPFAM" id="SSF55961">
    <property type="entry name" value="Bet v1-like"/>
    <property type="match status" value="1"/>
</dbReference>